<dbReference type="Pfam" id="PF10292">
    <property type="entry name" value="7TM_GPCR_Srab"/>
    <property type="match status" value="1"/>
</dbReference>
<evidence type="ECO:0000313" key="8">
    <source>
        <dbReference type="Proteomes" id="UP000095287"/>
    </source>
</evidence>
<comment type="subcellular location">
    <subcellularLocation>
        <location evidence="1">Membrane</location>
        <topology evidence="1">Multi-pass membrane protein</topology>
    </subcellularLocation>
</comment>
<dbReference type="Gene3D" id="1.20.1070.10">
    <property type="entry name" value="Rhodopsin 7-helix transmembrane proteins"/>
    <property type="match status" value="1"/>
</dbReference>
<feature type="domain" description="G-protein coupled receptors family 1 profile" evidence="7">
    <location>
        <begin position="28"/>
        <end position="290"/>
    </location>
</feature>
<dbReference type="Proteomes" id="UP000095287">
    <property type="component" value="Unplaced"/>
</dbReference>
<keyword evidence="3 6" id="KW-1133">Transmembrane helix</keyword>
<feature type="transmembrane region" description="Helical" evidence="6">
    <location>
        <begin position="183"/>
        <end position="206"/>
    </location>
</feature>
<feature type="transmembrane region" description="Helical" evidence="6">
    <location>
        <begin position="286"/>
        <end position="305"/>
    </location>
</feature>
<reference evidence="9" key="1">
    <citation type="submission" date="2016-11" db="UniProtKB">
        <authorList>
            <consortium name="WormBaseParasite"/>
        </authorList>
    </citation>
    <scope>IDENTIFICATION</scope>
</reference>
<keyword evidence="4 6" id="KW-0472">Membrane</keyword>
<feature type="transmembrane region" description="Helical" evidence="6">
    <location>
        <begin position="140"/>
        <end position="163"/>
    </location>
</feature>
<protein>
    <submittedName>
        <fullName evidence="9">G_PROTEIN_RECEP_F1_2 domain-containing protein</fullName>
    </submittedName>
</protein>
<feature type="transmembrane region" description="Helical" evidence="6">
    <location>
        <begin position="108"/>
        <end position="128"/>
    </location>
</feature>
<dbReference type="InterPro" id="IPR019408">
    <property type="entry name" value="7TM_GPCR_serpentine_rcpt_Srab"/>
</dbReference>
<dbReference type="SUPFAM" id="SSF81321">
    <property type="entry name" value="Family A G protein-coupled receptor-like"/>
    <property type="match status" value="1"/>
</dbReference>
<evidence type="ECO:0000256" key="1">
    <source>
        <dbReference type="ARBA" id="ARBA00004141"/>
    </source>
</evidence>
<dbReference type="AlphaFoldDB" id="A0A1I8ASC9"/>
<dbReference type="GO" id="GO:0016020">
    <property type="term" value="C:membrane"/>
    <property type="evidence" value="ECO:0007669"/>
    <property type="project" value="UniProtKB-SubCell"/>
</dbReference>
<dbReference type="PROSITE" id="PS50262">
    <property type="entry name" value="G_PROTEIN_RECEP_F1_2"/>
    <property type="match status" value="1"/>
</dbReference>
<evidence type="ECO:0000256" key="2">
    <source>
        <dbReference type="ARBA" id="ARBA00022692"/>
    </source>
</evidence>
<dbReference type="InterPro" id="IPR051080">
    <property type="entry name" value="Nematode_rcpt-like_serp_alpha"/>
</dbReference>
<feature type="transmembrane region" description="Helical" evidence="6">
    <location>
        <begin position="58"/>
        <end position="78"/>
    </location>
</feature>
<evidence type="ECO:0000259" key="7">
    <source>
        <dbReference type="PROSITE" id="PS50262"/>
    </source>
</evidence>
<evidence type="ECO:0000256" key="4">
    <source>
        <dbReference type="ARBA" id="ARBA00023136"/>
    </source>
</evidence>
<evidence type="ECO:0000313" key="9">
    <source>
        <dbReference type="WBParaSite" id="L893_g8973.t1"/>
    </source>
</evidence>
<name>A0A1I8ASC9_9BILA</name>
<dbReference type="PANTHER" id="PTHR31357">
    <property type="entry name" value="SERPENTINE RECEPTOR CLASS ALPHA-10"/>
    <property type="match status" value="1"/>
</dbReference>
<keyword evidence="8" id="KW-1185">Reference proteome</keyword>
<feature type="transmembrane region" description="Helical" evidence="6">
    <location>
        <begin position="17"/>
        <end position="37"/>
    </location>
</feature>
<proteinExistence type="inferred from homology"/>
<accession>A0A1I8ASC9</accession>
<organism evidence="8 9">
    <name type="scientific">Steinernema glaseri</name>
    <dbReference type="NCBI Taxonomy" id="37863"/>
    <lineage>
        <taxon>Eukaryota</taxon>
        <taxon>Metazoa</taxon>
        <taxon>Ecdysozoa</taxon>
        <taxon>Nematoda</taxon>
        <taxon>Chromadorea</taxon>
        <taxon>Rhabditida</taxon>
        <taxon>Tylenchina</taxon>
        <taxon>Panagrolaimomorpha</taxon>
        <taxon>Strongyloidoidea</taxon>
        <taxon>Steinernematidae</taxon>
        <taxon>Steinernema</taxon>
    </lineage>
</organism>
<dbReference type="CDD" id="cd00637">
    <property type="entry name" value="7tm_classA_rhodopsin-like"/>
    <property type="match status" value="1"/>
</dbReference>
<comment type="similarity">
    <text evidence="5">Belongs to the nematode receptor-like protein sra family.</text>
</comment>
<dbReference type="GO" id="GO:0004984">
    <property type="term" value="F:olfactory receptor activity"/>
    <property type="evidence" value="ECO:0007669"/>
    <property type="project" value="TreeGrafter"/>
</dbReference>
<evidence type="ECO:0000256" key="5">
    <source>
        <dbReference type="ARBA" id="ARBA00037994"/>
    </source>
</evidence>
<dbReference type="PANTHER" id="PTHR31357:SF5">
    <property type="entry name" value="SERPENTINE RECEPTOR CLASS ALPHA-1-RELATED"/>
    <property type="match status" value="1"/>
</dbReference>
<evidence type="ECO:0000256" key="3">
    <source>
        <dbReference type="ARBA" id="ARBA00022989"/>
    </source>
</evidence>
<dbReference type="InterPro" id="IPR017452">
    <property type="entry name" value="GPCR_Rhodpsn_7TM"/>
</dbReference>
<evidence type="ECO:0000256" key="6">
    <source>
        <dbReference type="SAM" id="Phobius"/>
    </source>
</evidence>
<feature type="transmembrane region" description="Helical" evidence="6">
    <location>
        <begin position="245"/>
        <end position="266"/>
    </location>
</feature>
<dbReference type="WBParaSite" id="L893_g8973.t1">
    <property type="protein sequence ID" value="L893_g8973.t1"/>
    <property type="gene ID" value="L893_g8973"/>
</dbReference>
<keyword evidence="2 6" id="KW-0812">Transmembrane</keyword>
<sequence length="341" mass="38967">MNLTQCEEAYDYNANPYIVLVFCVVCVLNVMGIVLTLHVTRLLLSSQVEVFHINLRILFGNLSICLCIRSALTLYRAARHLYVVISWTSHCDFLQSAKMCTLQSELNAAPVFVLVFAYLIIAIERCIATIMYKTYEKRRDVLLSIIIALLSWVHPVVTMAIAIHGNTSTGERPYCSSMTAKAFNFTEVFVLPIVVLVISTMMYSAVWRFCVIKQRLTLSTQQHNLSGRFQLGENIRASKIVIPNAFLFIVVTLVNIAVLGIMNIIPNLSNNLKLFGILKELSSLTFPIYINLYAWIFILGCSSLAKRTWFIRRFQRFTTEARQNEGPYTSNHFNMLTNYWK</sequence>